<organism evidence="2 3">
    <name type="scientific">Alteromonas naphthalenivorans</name>
    <dbReference type="NCBI Taxonomy" id="715451"/>
    <lineage>
        <taxon>Bacteria</taxon>
        <taxon>Pseudomonadati</taxon>
        <taxon>Pseudomonadota</taxon>
        <taxon>Gammaproteobacteria</taxon>
        <taxon>Alteromonadales</taxon>
        <taxon>Alteromonadaceae</taxon>
        <taxon>Alteromonas/Salinimonas group</taxon>
        <taxon>Alteromonas</taxon>
    </lineage>
</organism>
<dbReference type="CDD" id="cd16329">
    <property type="entry name" value="LolA_like"/>
    <property type="match status" value="1"/>
</dbReference>
<evidence type="ECO:0000259" key="1">
    <source>
        <dbReference type="Pfam" id="PF17131"/>
    </source>
</evidence>
<keyword evidence="3" id="KW-1185">Reference proteome</keyword>
<feature type="domain" description="Uncharacterized protein TP-0789" evidence="1">
    <location>
        <begin position="116"/>
        <end position="296"/>
    </location>
</feature>
<name>F5Z6N6_ALTNA</name>
<gene>
    <name evidence="2" type="ordered locus">ambt_20290</name>
</gene>
<evidence type="ECO:0000313" key="3">
    <source>
        <dbReference type="Proteomes" id="UP000000683"/>
    </source>
</evidence>
<dbReference type="Pfam" id="PF17131">
    <property type="entry name" value="LolA_like"/>
    <property type="match status" value="1"/>
</dbReference>
<dbReference type="RefSeq" id="WP_013786459.1">
    <property type="nucleotide sequence ID" value="NC_015554.1"/>
</dbReference>
<dbReference type="KEGG" id="alt:ambt_20290"/>
<dbReference type="Gene3D" id="2.50.20.10">
    <property type="entry name" value="Lipoprotein localisation LolA/LolB/LppX"/>
    <property type="match status" value="1"/>
</dbReference>
<protein>
    <submittedName>
        <fullName evidence="2">Outer membrane protein</fullName>
    </submittedName>
</protein>
<reference evidence="2 3" key="1">
    <citation type="journal article" date="2011" name="J. Bacteriol.">
        <title>Complete genome sequence of the polycyclic aromatic hydrocarbon-degrading bacterium Alteromonas sp. strain SN2.</title>
        <authorList>
            <person name="Jin H.M."/>
            <person name="Jeong H."/>
            <person name="Moon E.J."/>
            <person name="Math R.K."/>
            <person name="Lee K."/>
            <person name="Kim H.J."/>
            <person name="Jeon C.O."/>
            <person name="Oh T.K."/>
            <person name="Kim J.F."/>
        </authorList>
    </citation>
    <scope>NUCLEOTIDE SEQUENCE [LARGE SCALE GENOMIC DNA]</scope>
    <source>
        <strain evidence="3">JCM 17741 / KACC 18427 / KCTC 11700BP / SN2</strain>
    </source>
</reference>
<dbReference type="EMBL" id="CP002339">
    <property type="protein sequence ID" value="AEF05549.1"/>
    <property type="molecule type" value="Genomic_DNA"/>
</dbReference>
<dbReference type="eggNOG" id="COG2834">
    <property type="taxonomic scope" value="Bacteria"/>
</dbReference>
<dbReference type="AlphaFoldDB" id="F5Z6N6"/>
<sequence>MRNSMLHITNVNRVFSGMARANTHINTKTSNSSVRVWLTSMLLLCFSFAAVTPVTANAQEDVASIIAKSEKAAYYAGNDGKSMARMIIVDSQGRKQMRQFTILRKDVLNNEGTESGDQKMLVFFSRPTEVKGTVFRVEKHTNIDTDDDRWLYLPALDLVKRIAAGDKRTSFVGSHFFYEDVSGRAVSEDNFTMQNTTDTHYVLRATPKSAGSVEFSHYVVEIDKQTYLPTLINFFKGDDNYRRVEAVSVDTVQGYPTVVRSKVSDLASGGYTLMEFRGIQYDIALPDSVFSERSLRVPPREFVE</sequence>
<dbReference type="Proteomes" id="UP000000683">
    <property type="component" value="Chromosome"/>
</dbReference>
<evidence type="ECO:0000313" key="2">
    <source>
        <dbReference type="EMBL" id="AEF05549.1"/>
    </source>
</evidence>
<proteinExistence type="predicted"/>
<dbReference type="InterPro" id="IPR033399">
    <property type="entry name" value="TP_0789-like"/>
</dbReference>
<dbReference type="HOGENOM" id="CLU_074356_0_0_6"/>
<accession>F5Z6N6</accession>